<gene>
    <name evidence="2" type="ORF">QBC37DRAFT_408094</name>
</gene>
<dbReference type="SUPFAM" id="SSF52317">
    <property type="entry name" value="Class I glutamine amidotransferase-like"/>
    <property type="match status" value="1"/>
</dbReference>
<dbReference type="EMBL" id="MU858045">
    <property type="protein sequence ID" value="KAK4220192.1"/>
    <property type="molecule type" value="Genomic_DNA"/>
</dbReference>
<dbReference type="PANTHER" id="PTHR43130:SF7">
    <property type="entry name" value="DJ-1_PFPI DOMAIN-CONTAINING PROTEIN"/>
    <property type="match status" value="1"/>
</dbReference>
<reference evidence="2" key="1">
    <citation type="journal article" date="2023" name="Mol. Phylogenet. Evol.">
        <title>Genome-scale phylogeny and comparative genomics of the fungal order Sordariales.</title>
        <authorList>
            <person name="Hensen N."/>
            <person name="Bonometti L."/>
            <person name="Westerberg I."/>
            <person name="Brannstrom I.O."/>
            <person name="Guillou S."/>
            <person name="Cros-Aarteil S."/>
            <person name="Calhoun S."/>
            <person name="Haridas S."/>
            <person name="Kuo A."/>
            <person name="Mondo S."/>
            <person name="Pangilinan J."/>
            <person name="Riley R."/>
            <person name="LaButti K."/>
            <person name="Andreopoulos B."/>
            <person name="Lipzen A."/>
            <person name="Chen C."/>
            <person name="Yan M."/>
            <person name="Daum C."/>
            <person name="Ng V."/>
            <person name="Clum A."/>
            <person name="Steindorff A."/>
            <person name="Ohm R.A."/>
            <person name="Martin F."/>
            <person name="Silar P."/>
            <person name="Natvig D.O."/>
            <person name="Lalanne C."/>
            <person name="Gautier V."/>
            <person name="Ament-Velasquez S.L."/>
            <person name="Kruys A."/>
            <person name="Hutchinson M.I."/>
            <person name="Powell A.J."/>
            <person name="Barry K."/>
            <person name="Miller A.N."/>
            <person name="Grigoriev I.V."/>
            <person name="Debuchy R."/>
            <person name="Gladieux P."/>
            <person name="Hiltunen Thoren M."/>
            <person name="Johannesson H."/>
        </authorList>
    </citation>
    <scope>NUCLEOTIDE SEQUENCE</scope>
    <source>
        <strain evidence="2">PSN293</strain>
    </source>
</reference>
<dbReference type="InterPro" id="IPR052158">
    <property type="entry name" value="INH-QAR"/>
</dbReference>
<evidence type="ECO:0000259" key="1">
    <source>
        <dbReference type="Pfam" id="PF01965"/>
    </source>
</evidence>
<evidence type="ECO:0000313" key="2">
    <source>
        <dbReference type="EMBL" id="KAK4220192.1"/>
    </source>
</evidence>
<dbReference type="Gene3D" id="3.40.50.880">
    <property type="match status" value="1"/>
</dbReference>
<dbReference type="PANTHER" id="PTHR43130">
    <property type="entry name" value="ARAC-FAMILY TRANSCRIPTIONAL REGULATOR"/>
    <property type="match status" value="1"/>
</dbReference>
<proteinExistence type="predicted"/>
<keyword evidence="3" id="KW-1185">Reference proteome</keyword>
<protein>
    <recommendedName>
        <fullName evidence="1">DJ-1/PfpI domain-containing protein</fullName>
    </recommendedName>
</protein>
<reference evidence="2" key="2">
    <citation type="submission" date="2023-05" db="EMBL/GenBank/DDBJ databases">
        <authorList>
            <consortium name="Lawrence Berkeley National Laboratory"/>
            <person name="Steindorff A."/>
            <person name="Hensen N."/>
            <person name="Bonometti L."/>
            <person name="Westerberg I."/>
            <person name="Brannstrom I.O."/>
            <person name="Guillou S."/>
            <person name="Cros-Aarteil S."/>
            <person name="Calhoun S."/>
            <person name="Haridas S."/>
            <person name="Kuo A."/>
            <person name="Mondo S."/>
            <person name="Pangilinan J."/>
            <person name="Riley R."/>
            <person name="Labutti K."/>
            <person name="Andreopoulos B."/>
            <person name="Lipzen A."/>
            <person name="Chen C."/>
            <person name="Yanf M."/>
            <person name="Daum C."/>
            <person name="Ng V."/>
            <person name="Clum A."/>
            <person name="Ohm R."/>
            <person name="Martin F."/>
            <person name="Silar P."/>
            <person name="Natvig D."/>
            <person name="Lalanne C."/>
            <person name="Gautier V."/>
            <person name="Ament-Velasquez S.L."/>
            <person name="Kruys A."/>
            <person name="Hutchinson M.I."/>
            <person name="Powell A.J."/>
            <person name="Barry K."/>
            <person name="Miller A.N."/>
            <person name="Grigoriev I.V."/>
            <person name="Debuchy R."/>
            <person name="Gladieux P."/>
            <person name="Thoren M.H."/>
            <person name="Johannesson H."/>
        </authorList>
    </citation>
    <scope>NUCLEOTIDE SEQUENCE</scope>
    <source>
        <strain evidence="2">PSN293</strain>
    </source>
</reference>
<sequence length="275" mass="29447">MASKSEPATGAGAGTATGTDSRHKIRIGVFVPFGCQLLDLACVDIFGTMSYEYQSPLTDFIPKPIVNLAPSVEIYYIGSVQPGELIELTSAMNIRCTHHMSSPEVQPGKLDIVMIPGPDPSIAVTDEVEKWVAGHFAVPTTDILSICTGAFICGEAGILRGKKFCGPRGGQDVLQAKFGDQGVDWQGGELRWVQDGNLWSSGGITNGNDLVAAYARHQTHHFPGPLAEFAIMMTEVGDRPQQYTQSQASVTIGVVWQIIKAVFMGFGGKNKSKTS</sequence>
<feature type="domain" description="DJ-1/PfpI" evidence="1">
    <location>
        <begin position="83"/>
        <end position="212"/>
    </location>
</feature>
<dbReference type="AlphaFoldDB" id="A0AAN7BEA3"/>
<name>A0AAN7BEA3_9PEZI</name>
<dbReference type="Pfam" id="PF01965">
    <property type="entry name" value="DJ-1_PfpI"/>
    <property type="match status" value="1"/>
</dbReference>
<comment type="caution">
    <text evidence="2">The sequence shown here is derived from an EMBL/GenBank/DDBJ whole genome shotgun (WGS) entry which is preliminary data.</text>
</comment>
<dbReference type="InterPro" id="IPR029062">
    <property type="entry name" value="Class_I_gatase-like"/>
</dbReference>
<accession>A0AAN7BEA3</accession>
<organism evidence="2 3">
    <name type="scientific">Rhypophila decipiens</name>
    <dbReference type="NCBI Taxonomy" id="261697"/>
    <lineage>
        <taxon>Eukaryota</taxon>
        <taxon>Fungi</taxon>
        <taxon>Dikarya</taxon>
        <taxon>Ascomycota</taxon>
        <taxon>Pezizomycotina</taxon>
        <taxon>Sordariomycetes</taxon>
        <taxon>Sordariomycetidae</taxon>
        <taxon>Sordariales</taxon>
        <taxon>Naviculisporaceae</taxon>
        <taxon>Rhypophila</taxon>
    </lineage>
</organism>
<dbReference type="Proteomes" id="UP001301769">
    <property type="component" value="Unassembled WGS sequence"/>
</dbReference>
<dbReference type="InterPro" id="IPR002818">
    <property type="entry name" value="DJ-1/PfpI"/>
</dbReference>
<evidence type="ECO:0000313" key="3">
    <source>
        <dbReference type="Proteomes" id="UP001301769"/>
    </source>
</evidence>